<reference evidence="1" key="1">
    <citation type="submission" date="2023-04" db="EMBL/GenBank/DDBJ databases">
        <title>Draft Genome sequencing of Naganishia species isolated from polar environments using Oxford Nanopore Technology.</title>
        <authorList>
            <person name="Leo P."/>
            <person name="Venkateswaran K."/>
        </authorList>
    </citation>
    <scope>NUCLEOTIDE SEQUENCE</scope>
    <source>
        <strain evidence="1">MNA-CCFEE 5261</strain>
    </source>
</reference>
<gene>
    <name evidence="1" type="ORF">QFC19_007714</name>
</gene>
<proteinExistence type="predicted"/>
<name>A0ACC2V8F0_9TREE</name>
<evidence type="ECO:0000313" key="1">
    <source>
        <dbReference type="EMBL" id="KAJ9095146.1"/>
    </source>
</evidence>
<protein>
    <submittedName>
        <fullName evidence="1">Uncharacterized protein</fullName>
    </submittedName>
</protein>
<evidence type="ECO:0000313" key="2">
    <source>
        <dbReference type="Proteomes" id="UP001241377"/>
    </source>
</evidence>
<sequence>MTYNGFQYVVLYQPKDQTDPDGPRVTSIGRRNPKTKLPWSFIIFKDYIQTKDDGHNIISLGISGDGIIHMAWDMHGDEIHYRQSKVDVANNPHKLEWTKDLFGPVLTELEGENMAFQFGEITYPRFQTLESGDLLLEFRSGRSGLGDCCIYRFSRDTHKWSEIGIYIKGVENNAYLHGFDYKNKILHVTWTYRDYVDDRSDDKTTLQAGPNGPENNHDLHYMYSVDEGVTWYNSVGKKLSVPVDVSQDTLVVEIPKFSGIMNQEGQFVDTKNRVHVLGRENGYYYHYFKDGVWAKRRINDYAAVLFGARGKLLVKEDTVYAFLPLQNHKFVIVKSNIQDLGAQWTVVASFDKLDGEPLIDRYSENIHILQREAPEENTGDGRATGTNTRYVILLHIQLD</sequence>
<comment type="caution">
    <text evidence="1">The sequence shown here is derived from an EMBL/GenBank/DDBJ whole genome shotgun (WGS) entry which is preliminary data.</text>
</comment>
<accession>A0ACC2V8F0</accession>
<organism evidence="1 2">
    <name type="scientific">Naganishia cerealis</name>
    <dbReference type="NCBI Taxonomy" id="610337"/>
    <lineage>
        <taxon>Eukaryota</taxon>
        <taxon>Fungi</taxon>
        <taxon>Dikarya</taxon>
        <taxon>Basidiomycota</taxon>
        <taxon>Agaricomycotina</taxon>
        <taxon>Tremellomycetes</taxon>
        <taxon>Filobasidiales</taxon>
        <taxon>Filobasidiaceae</taxon>
        <taxon>Naganishia</taxon>
    </lineage>
</organism>
<dbReference type="Proteomes" id="UP001241377">
    <property type="component" value="Unassembled WGS sequence"/>
</dbReference>
<dbReference type="EMBL" id="JASBWR010000104">
    <property type="protein sequence ID" value="KAJ9095146.1"/>
    <property type="molecule type" value="Genomic_DNA"/>
</dbReference>
<keyword evidence="2" id="KW-1185">Reference proteome</keyword>